<evidence type="ECO:0000313" key="2">
    <source>
        <dbReference type="EMBL" id="VAW59302.1"/>
    </source>
</evidence>
<protein>
    <recommendedName>
        <fullName evidence="1">Adenylate cyclase class-I N-terminal domain-containing protein</fullName>
    </recommendedName>
</protein>
<gene>
    <name evidence="2" type="ORF">MNBD_GAMMA11-1008</name>
</gene>
<dbReference type="Pfam" id="PF12633">
    <property type="entry name" value="Adenyl_cycl_N"/>
    <property type="match status" value="1"/>
</dbReference>
<evidence type="ECO:0000259" key="1">
    <source>
        <dbReference type="Pfam" id="PF12633"/>
    </source>
</evidence>
<dbReference type="EMBL" id="UOFG01000074">
    <property type="protein sequence ID" value="VAW59302.1"/>
    <property type="molecule type" value="Genomic_DNA"/>
</dbReference>
<dbReference type="GO" id="GO:0004016">
    <property type="term" value="F:adenylate cyclase activity"/>
    <property type="evidence" value="ECO:0007669"/>
    <property type="project" value="InterPro"/>
</dbReference>
<feature type="domain" description="Adenylate cyclase class-I N-terminal" evidence="1">
    <location>
        <begin position="12"/>
        <end position="197"/>
    </location>
</feature>
<dbReference type="InterPro" id="IPR000274">
    <property type="entry name" value="Adenylate_cyclase_1"/>
</dbReference>
<dbReference type="InterPro" id="IPR024685">
    <property type="entry name" value="Adenylate_cyclase_1_N"/>
</dbReference>
<dbReference type="PANTHER" id="PTHR38760">
    <property type="entry name" value="ADENYLATE CYCLASE"/>
    <property type="match status" value="1"/>
</dbReference>
<reference evidence="2" key="1">
    <citation type="submission" date="2018-06" db="EMBL/GenBank/DDBJ databases">
        <authorList>
            <person name="Zhirakovskaya E."/>
        </authorList>
    </citation>
    <scope>NUCLEOTIDE SEQUENCE</scope>
</reference>
<sequence>MVNYTDIQVIDARDIFIKWNKSQLDGLSEYTSDEIHKYIKLIPLFLHLNHKMLPGYISDQLPGYVQSGVYGYQADKATVNDARLLNSKFRYQHEEIVKNAAVESVFFQRRLVDGSFLCWIFNKPDLSSEMLDALKTKIEKISQWLYSRGAAIKFICLSGDDFISDKKNKALNNDKALFLDNFYSESIVLAGKYPVWWLVSPSKEGEYSACVEHIKQARFVDNDEFIDLASPAEVTRKDFLYFSVNQVQTVKLSAEICLVNLLVIDNKSRAWPDLDGVSFRLKEYLYQNKQSINLPGILTELLRETFSQYAGNKHLYTEDRLFSWIKANPGKLNPEIAECFLAAKDYREVRLEGVDNILASLSYFKAIADEIRQLFGSIVDTCWQRKEEGEEDSNLLLVARNMQELLSDSANRVPLYNSKDITDILFDRILLRYQHSSWSLLAGTSRGDETILDDFTSLLGLLAWCWLNRVVNHSTQISIDCPSHQVRQIEARYVLEILMQYLDPKIVSSIPPKVFEKPAQPLKSLLFMSLLNESDVQRMAKDSLVFSQSLFGTSTGPVMHCEQLIINSWGDVYTKEYTGNAGMLQCLCEWTHHAPLDASAEYVSRKTDKDVLVQPQSLKAFSYGTGDSTHIAQRMEQIYSEIINFFYKCKISAGRFVLRMENTCYVVTADNGLLAASEIGRQKALIEYLQAAVDVYQDTALERLAFTEQPLCEMYQRNKKNVLQVFFQIKSRRYHVWVLDEKGTLWTDIVNVYDRDSYVIHWLYLFRNIRVILKKKSAENSDLPSLEICQISINPLGEFEFHTKGAEALSGEKQFYELQVKIEVSDNDDQLSLVFEDQVFLYSEFRQNVLMECIQYMSASMSGGGHRPVFVTDIDIPLSLYHVAMPEMLQISHILKFKRNFEHRINKLLQG</sequence>
<proteinExistence type="predicted"/>
<dbReference type="PANTHER" id="PTHR38760:SF1">
    <property type="entry name" value="ADENYLATE CYCLASE"/>
    <property type="match status" value="1"/>
</dbReference>
<accession>A0A3B0X749</accession>
<organism evidence="2">
    <name type="scientific">hydrothermal vent metagenome</name>
    <dbReference type="NCBI Taxonomy" id="652676"/>
    <lineage>
        <taxon>unclassified sequences</taxon>
        <taxon>metagenomes</taxon>
        <taxon>ecological metagenomes</taxon>
    </lineage>
</organism>
<name>A0A3B0X749_9ZZZZ</name>
<dbReference type="Pfam" id="PF01295">
    <property type="entry name" value="Adenylate_cycl"/>
    <property type="match status" value="1"/>
</dbReference>
<dbReference type="AlphaFoldDB" id="A0A3B0X749"/>
<dbReference type="GO" id="GO:0006171">
    <property type="term" value="P:cAMP biosynthetic process"/>
    <property type="evidence" value="ECO:0007669"/>
    <property type="project" value="InterPro"/>
</dbReference>